<dbReference type="GO" id="GO:0000776">
    <property type="term" value="C:kinetochore"/>
    <property type="evidence" value="ECO:0007669"/>
    <property type="project" value="TreeGrafter"/>
</dbReference>
<proteinExistence type="predicted"/>
<dbReference type="PANTHER" id="PTHR21567:SF9">
    <property type="entry name" value="CLIP-ASSOCIATING PROTEIN"/>
    <property type="match status" value="1"/>
</dbReference>
<reference evidence="7" key="1">
    <citation type="submission" date="2023-01" db="EMBL/GenBank/DDBJ databases">
        <title>Genome assembly of the deep-sea coral Lophelia pertusa.</title>
        <authorList>
            <person name="Herrera S."/>
            <person name="Cordes E."/>
        </authorList>
    </citation>
    <scope>NUCLEOTIDE SEQUENCE</scope>
    <source>
        <strain evidence="7">USNM1676648</strain>
        <tissue evidence="7">Polyp</tissue>
    </source>
</reference>
<dbReference type="GO" id="GO:0045180">
    <property type="term" value="C:basal cortex"/>
    <property type="evidence" value="ECO:0007669"/>
    <property type="project" value="TreeGrafter"/>
</dbReference>
<feature type="repeat" description="HEAT" evidence="4">
    <location>
        <begin position="62"/>
        <end position="100"/>
    </location>
</feature>
<dbReference type="InterPro" id="IPR000357">
    <property type="entry name" value="HEAT"/>
</dbReference>
<evidence type="ECO:0000256" key="1">
    <source>
        <dbReference type="ARBA" id="ARBA00004245"/>
    </source>
</evidence>
<protein>
    <submittedName>
        <fullName evidence="7">CLIP-associating protein 1</fullName>
    </submittedName>
</protein>
<feature type="compositionally biased region" description="Low complexity" evidence="5">
    <location>
        <begin position="151"/>
        <end position="162"/>
    </location>
</feature>
<dbReference type="GO" id="GO:0005876">
    <property type="term" value="C:spindle microtubule"/>
    <property type="evidence" value="ECO:0007669"/>
    <property type="project" value="TreeGrafter"/>
</dbReference>
<dbReference type="AlphaFoldDB" id="A0A9X0CU67"/>
<dbReference type="InterPro" id="IPR011989">
    <property type="entry name" value="ARM-like"/>
</dbReference>
<evidence type="ECO:0000256" key="4">
    <source>
        <dbReference type="PROSITE-ProRule" id="PRU00103"/>
    </source>
</evidence>
<evidence type="ECO:0000259" key="6">
    <source>
        <dbReference type="Pfam" id="PF12348"/>
    </source>
</evidence>
<feature type="compositionally biased region" description="Low complexity" evidence="5">
    <location>
        <begin position="170"/>
        <end position="182"/>
    </location>
</feature>
<dbReference type="InterPro" id="IPR021133">
    <property type="entry name" value="HEAT_type_2"/>
</dbReference>
<dbReference type="PROSITE" id="PS50077">
    <property type="entry name" value="HEAT_REPEAT"/>
    <property type="match status" value="1"/>
</dbReference>
<evidence type="ECO:0000313" key="7">
    <source>
        <dbReference type="EMBL" id="KAJ7375750.1"/>
    </source>
</evidence>
<feature type="region of interest" description="Disordered" evidence="5">
    <location>
        <begin position="125"/>
        <end position="182"/>
    </location>
</feature>
<dbReference type="Pfam" id="PF12348">
    <property type="entry name" value="CLASP_N"/>
    <property type="match status" value="1"/>
</dbReference>
<dbReference type="GO" id="GO:0090307">
    <property type="term" value="P:mitotic spindle assembly"/>
    <property type="evidence" value="ECO:0007669"/>
    <property type="project" value="TreeGrafter"/>
</dbReference>
<comment type="subcellular location">
    <subcellularLocation>
        <location evidence="1">Cytoplasm</location>
        <location evidence="1">Cytoskeleton</location>
    </subcellularLocation>
</comment>
<organism evidence="7 8">
    <name type="scientific">Desmophyllum pertusum</name>
    <dbReference type="NCBI Taxonomy" id="174260"/>
    <lineage>
        <taxon>Eukaryota</taxon>
        <taxon>Metazoa</taxon>
        <taxon>Cnidaria</taxon>
        <taxon>Anthozoa</taxon>
        <taxon>Hexacorallia</taxon>
        <taxon>Scleractinia</taxon>
        <taxon>Caryophylliina</taxon>
        <taxon>Caryophylliidae</taxon>
        <taxon>Desmophyllum</taxon>
    </lineage>
</organism>
<dbReference type="GO" id="GO:0008017">
    <property type="term" value="F:microtubule binding"/>
    <property type="evidence" value="ECO:0007669"/>
    <property type="project" value="TreeGrafter"/>
</dbReference>
<dbReference type="InterPro" id="IPR016024">
    <property type="entry name" value="ARM-type_fold"/>
</dbReference>
<dbReference type="SUPFAM" id="SSF48371">
    <property type="entry name" value="ARM repeat"/>
    <property type="match status" value="1"/>
</dbReference>
<evidence type="ECO:0000256" key="2">
    <source>
        <dbReference type="ARBA" id="ARBA00022737"/>
    </source>
</evidence>
<dbReference type="InterPro" id="IPR024395">
    <property type="entry name" value="CLASP_N_dom"/>
</dbReference>
<accession>A0A9X0CU67</accession>
<dbReference type="GO" id="GO:0005815">
    <property type="term" value="C:microtubule organizing center"/>
    <property type="evidence" value="ECO:0007669"/>
    <property type="project" value="TreeGrafter"/>
</dbReference>
<keyword evidence="8" id="KW-1185">Reference proteome</keyword>
<dbReference type="GO" id="GO:0005881">
    <property type="term" value="C:cytoplasmic microtubule"/>
    <property type="evidence" value="ECO:0007669"/>
    <property type="project" value="TreeGrafter"/>
</dbReference>
<dbReference type="GO" id="GO:0072686">
    <property type="term" value="C:mitotic spindle"/>
    <property type="evidence" value="ECO:0007669"/>
    <property type="project" value="TreeGrafter"/>
</dbReference>
<feature type="non-terminal residue" evidence="7">
    <location>
        <position position="313"/>
    </location>
</feature>
<dbReference type="GO" id="GO:0040001">
    <property type="term" value="P:establishment of mitotic spindle localization"/>
    <property type="evidence" value="ECO:0007669"/>
    <property type="project" value="TreeGrafter"/>
</dbReference>
<dbReference type="Pfam" id="PF02985">
    <property type="entry name" value="HEAT"/>
    <property type="match status" value="1"/>
</dbReference>
<name>A0A9X0CU67_9CNID</name>
<evidence type="ECO:0000256" key="5">
    <source>
        <dbReference type="SAM" id="MobiDB-lite"/>
    </source>
</evidence>
<sequence length="313" mass="34046">MLYLQGGEIFSRFAAEVYVPSILTPDDPGIGHKAWRVREEVLHSLVTALNTFGPTALTISKFVPHICKLLGDPNSQVRDSAINSLVEIYRHVGEKVRVDLSKKGIPSSRLSIIYAKFDEAARSGNMVVNEPNGSSRLNGEVETDGAKLSTAAPSRAASAKKAAPQRKISASKTSGSSSNSAASAGAVDEADFENAFYECPDVKVYNGRDLAEEMAKIQSVLSDDKNDWEHRVAALKKIRSLVLGGGLEYDNLVSLLRLQEGAFKLSTKDLRSTITREACVTLSYLSTVLKNQFDHTAEAVLPTLINLITKHRQ</sequence>
<keyword evidence="2" id="KW-0677">Repeat</keyword>
<dbReference type="GO" id="GO:1902903">
    <property type="term" value="P:regulation of supramolecular fiber organization"/>
    <property type="evidence" value="ECO:0007669"/>
    <property type="project" value="UniProtKB-ARBA"/>
</dbReference>
<dbReference type="Gene3D" id="1.25.10.10">
    <property type="entry name" value="Leucine-rich Repeat Variant"/>
    <property type="match status" value="2"/>
</dbReference>
<evidence type="ECO:0000256" key="3">
    <source>
        <dbReference type="ARBA" id="ARBA00023212"/>
    </source>
</evidence>
<gene>
    <name evidence="7" type="primary">CLASP1</name>
    <name evidence="7" type="ORF">OS493_039146</name>
</gene>
<dbReference type="OrthoDB" id="5983127at2759"/>
<evidence type="ECO:0000313" key="8">
    <source>
        <dbReference type="Proteomes" id="UP001163046"/>
    </source>
</evidence>
<comment type="caution">
    <text evidence="7">The sequence shown here is derived from an EMBL/GenBank/DDBJ whole genome shotgun (WGS) entry which is preliminary data.</text>
</comment>
<dbReference type="EMBL" id="MU826507">
    <property type="protein sequence ID" value="KAJ7375750.1"/>
    <property type="molecule type" value="Genomic_DNA"/>
</dbReference>
<feature type="domain" description="CLASP N-terminal" evidence="6">
    <location>
        <begin position="211"/>
        <end position="311"/>
    </location>
</feature>
<dbReference type="GO" id="GO:0031110">
    <property type="term" value="P:regulation of microtubule polymerization or depolymerization"/>
    <property type="evidence" value="ECO:0007669"/>
    <property type="project" value="UniProtKB-ARBA"/>
</dbReference>
<dbReference type="Proteomes" id="UP001163046">
    <property type="component" value="Unassembled WGS sequence"/>
</dbReference>
<keyword evidence="3" id="KW-0206">Cytoskeleton</keyword>
<keyword evidence="3" id="KW-0963">Cytoplasm</keyword>
<dbReference type="PANTHER" id="PTHR21567">
    <property type="entry name" value="CLASP"/>
    <property type="match status" value="1"/>
</dbReference>